<keyword evidence="1" id="KW-0762">Sugar transport</keyword>
<proteinExistence type="predicted"/>
<organism evidence="1 2">
    <name type="scientific">Pseudorhizobium tarimense</name>
    <dbReference type="NCBI Taxonomy" id="1079109"/>
    <lineage>
        <taxon>Bacteria</taxon>
        <taxon>Pseudomonadati</taxon>
        <taxon>Pseudomonadota</taxon>
        <taxon>Alphaproteobacteria</taxon>
        <taxon>Hyphomicrobiales</taxon>
        <taxon>Rhizobiaceae</taxon>
        <taxon>Rhizobium/Agrobacterium group</taxon>
        <taxon>Pseudorhizobium</taxon>
    </lineage>
</organism>
<evidence type="ECO:0000313" key="1">
    <source>
        <dbReference type="EMBL" id="MET3585968.1"/>
    </source>
</evidence>
<keyword evidence="1" id="KW-0813">Transport</keyword>
<sequence>MQTLKALTWDHPRGYNALAAAARLPELAEGGLAIEWDKQPLEGFESHPIADLCARYDLVVLDHPHVGEAVDANCLKPLEDIFDEATINLLSAESIGPSLSSYRFAGHHWALPLDAATQVMAVRADLLDGPAPVLWDEVLMLSQETGKVALSLAGPHAALSFLSIAVAFGEPPAERDPDLLVSEQVGVEVYDLLNELAARSPHVVGDLNPIGILGHMATHYDVALVPLIYGYVNYAAPERGRPVAFHNAPRLEIGGRPGSTLGGTGIGISRRCEVTPALKRHLLWLMSAEAQIGFIPSHDGQPSRREAWHNPGVNARWGGFYSNTADTLEQAYVRPRHNGYIAFQAKASALLREAFLENTPARNVIDRLQALYADHRGTKGGER</sequence>
<dbReference type="Gene3D" id="3.40.190.10">
    <property type="entry name" value="Periplasmic binding protein-like II"/>
    <property type="match status" value="2"/>
</dbReference>
<dbReference type="SUPFAM" id="SSF53850">
    <property type="entry name" value="Periplasmic binding protein-like II"/>
    <property type="match status" value="1"/>
</dbReference>
<reference evidence="1 2" key="1">
    <citation type="submission" date="2024-06" db="EMBL/GenBank/DDBJ databases">
        <title>Genomic Encyclopedia of Type Strains, Phase IV (KMG-IV): sequencing the most valuable type-strain genomes for metagenomic binning, comparative biology and taxonomic classification.</title>
        <authorList>
            <person name="Goeker M."/>
        </authorList>
    </citation>
    <scope>NUCLEOTIDE SEQUENCE [LARGE SCALE GENOMIC DNA]</scope>
    <source>
        <strain evidence="1 2">DSM 105042</strain>
    </source>
</reference>
<protein>
    <submittedName>
        <fullName evidence="1">Multiple sugar transport system substrate-binding protein</fullName>
    </submittedName>
</protein>
<gene>
    <name evidence="1" type="ORF">ABID21_002083</name>
</gene>
<keyword evidence="2" id="KW-1185">Reference proteome</keyword>
<dbReference type="Proteomes" id="UP001549031">
    <property type="component" value="Unassembled WGS sequence"/>
</dbReference>
<dbReference type="EMBL" id="JBEPLJ010000007">
    <property type="protein sequence ID" value="MET3585968.1"/>
    <property type="molecule type" value="Genomic_DNA"/>
</dbReference>
<dbReference type="RefSeq" id="WP_247243912.1">
    <property type="nucleotide sequence ID" value="NZ_JALJRA010000007.1"/>
</dbReference>
<evidence type="ECO:0000313" key="2">
    <source>
        <dbReference type="Proteomes" id="UP001549031"/>
    </source>
</evidence>
<accession>A0ABV2H609</accession>
<name>A0ABV2H609_9HYPH</name>
<comment type="caution">
    <text evidence="1">The sequence shown here is derived from an EMBL/GenBank/DDBJ whole genome shotgun (WGS) entry which is preliminary data.</text>
</comment>